<accession>A0AAE8SCB1</accession>
<name>A0AAE8SCB1_9HYPO</name>
<comment type="caution">
    <text evidence="1">The sequence shown here is derived from an EMBL/GenBank/DDBJ whole genome shotgun (WGS) entry which is preliminary data.</text>
</comment>
<protein>
    <submittedName>
        <fullName evidence="1">Uncharacterized protein</fullName>
    </submittedName>
</protein>
<reference evidence="1" key="1">
    <citation type="submission" date="2018-03" db="EMBL/GenBank/DDBJ databases">
        <authorList>
            <person name="Guldener U."/>
        </authorList>
    </citation>
    <scope>NUCLEOTIDE SEQUENCE</scope>
</reference>
<sequence length="184" mass="20439">MGSKEINIKFTQEQVKKYNDQGSRLCFSAAIAGNVNISWADQYKIAATKDKFSEGVKFKISTNTAIINFAEVYTLPRDWSDGTISKGGVKDAFKFVNKTTGVASAVIYKRINGQDLPFYISTSPVDSDGNEVMTPKSVVALWFQKDAETGTMTSVNKSDVSIFDFANRSSINLKWDNCHFIEDN</sequence>
<keyword evidence="2" id="KW-1185">Reference proteome</keyword>
<organism evidence="1 2">
    <name type="scientific">Fusarium torulosum</name>
    <dbReference type="NCBI Taxonomy" id="33205"/>
    <lineage>
        <taxon>Eukaryota</taxon>
        <taxon>Fungi</taxon>
        <taxon>Dikarya</taxon>
        <taxon>Ascomycota</taxon>
        <taxon>Pezizomycotina</taxon>
        <taxon>Sordariomycetes</taxon>
        <taxon>Hypocreomycetidae</taxon>
        <taxon>Hypocreales</taxon>
        <taxon>Nectriaceae</taxon>
        <taxon>Fusarium</taxon>
    </lineage>
</organism>
<dbReference type="Proteomes" id="UP001187734">
    <property type="component" value="Unassembled WGS sequence"/>
</dbReference>
<dbReference type="EMBL" id="ONZP01000013">
    <property type="protein sequence ID" value="SPJ70605.1"/>
    <property type="molecule type" value="Genomic_DNA"/>
</dbReference>
<evidence type="ECO:0000313" key="1">
    <source>
        <dbReference type="EMBL" id="SPJ70605.1"/>
    </source>
</evidence>
<evidence type="ECO:0000313" key="2">
    <source>
        <dbReference type="Proteomes" id="UP001187734"/>
    </source>
</evidence>
<gene>
    <name evidence="1" type="ORF">FTOL_00333</name>
</gene>
<proteinExistence type="predicted"/>
<dbReference type="AlphaFoldDB" id="A0AAE8SCB1"/>